<name>A0A8D5U714_9CREN</name>
<dbReference type="GO" id="GO:0016758">
    <property type="term" value="F:hexosyltransferase activity"/>
    <property type="evidence" value="ECO:0007669"/>
    <property type="project" value="UniProtKB-ARBA"/>
</dbReference>
<dbReference type="EMBL" id="AP024597">
    <property type="protein sequence ID" value="BCU70870.1"/>
    <property type="molecule type" value="Genomic_DNA"/>
</dbReference>
<dbReference type="Proteomes" id="UP000825123">
    <property type="component" value="Chromosome"/>
</dbReference>
<dbReference type="GeneID" id="66163898"/>
<protein>
    <recommendedName>
        <fullName evidence="1">Glycosyltransferase 2-like domain-containing protein</fullName>
    </recommendedName>
</protein>
<organism evidence="2 3">
    <name type="scientific">Stygiolobus caldivivus</name>
    <dbReference type="NCBI Taxonomy" id="2824673"/>
    <lineage>
        <taxon>Archaea</taxon>
        <taxon>Thermoproteota</taxon>
        <taxon>Thermoprotei</taxon>
        <taxon>Sulfolobales</taxon>
        <taxon>Sulfolobaceae</taxon>
        <taxon>Stygiolobus</taxon>
    </lineage>
</organism>
<keyword evidence="3" id="KW-1185">Reference proteome</keyword>
<gene>
    <name evidence="2" type="ORF">KN1_21670</name>
</gene>
<sequence length="316" mass="36578">MISVVVTAHDRKKFLMDAVNSVLNQTLPREEYEVIVVKNFTDYDGYLEKNGIRSIYTDKKPTGEKIAIGIEESKGDVICFLDDDDMFTKDKLENVKSEFNNNDLVFYNNSKIFIDEDGNEIKKEDSTRIELSNRKNVRKFLAKLSYNLSSECIRKEAVDLEKLRYIGYSIDVVMPYFALNYGGKLIKDSKRLTFFRTHSGNFFAYSGKIQLNEFIDKNAKSYEFGVVISERIKDVFKGTYAEKLALAEYLSDLFYYTVYSSTSFNNRIKSVKIALSYFMNTRDQSGVKLVVASLLFLVSPKRLYSTLYNRYLKKVS</sequence>
<dbReference type="AlphaFoldDB" id="A0A8D5U714"/>
<dbReference type="CDD" id="cd00761">
    <property type="entry name" value="Glyco_tranf_GTA_type"/>
    <property type="match status" value="1"/>
</dbReference>
<dbReference type="Gene3D" id="3.90.550.10">
    <property type="entry name" value="Spore Coat Polysaccharide Biosynthesis Protein SpsA, Chain A"/>
    <property type="match status" value="1"/>
</dbReference>
<feature type="domain" description="Glycosyltransferase 2-like" evidence="1">
    <location>
        <begin position="3"/>
        <end position="139"/>
    </location>
</feature>
<dbReference type="InterPro" id="IPR001173">
    <property type="entry name" value="Glyco_trans_2-like"/>
</dbReference>
<evidence type="ECO:0000313" key="2">
    <source>
        <dbReference type="EMBL" id="BCU70870.1"/>
    </source>
</evidence>
<proteinExistence type="predicted"/>
<evidence type="ECO:0000313" key="3">
    <source>
        <dbReference type="Proteomes" id="UP000825123"/>
    </source>
</evidence>
<reference evidence="2 3" key="1">
    <citation type="submission" date="2021-04" db="EMBL/GenBank/DDBJ databases">
        <title>Complete genome sequence of Stygiolobus sp. KN-1.</title>
        <authorList>
            <person name="Nakamura K."/>
            <person name="Sakai H."/>
            <person name="Kurosawa N."/>
        </authorList>
    </citation>
    <scope>NUCLEOTIDE SEQUENCE [LARGE SCALE GENOMIC DNA]</scope>
    <source>
        <strain evidence="2 3">KN-1</strain>
    </source>
</reference>
<dbReference type="KEGG" id="csty:KN1_21670"/>
<dbReference type="InterPro" id="IPR029044">
    <property type="entry name" value="Nucleotide-diphossugar_trans"/>
</dbReference>
<accession>A0A8D5U714</accession>
<dbReference type="SUPFAM" id="SSF53448">
    <property type="entry name" value="Nucleotide-diphospho-sugar transferases"/>
    <property type="match status" value="1"/>
</dbReference>
<dbReference type="PANTHER" id="PTHR22916:SF3">
    <property type="entry name" value="UDP-GLCNAC:BETAGAL BETA-1,3-N-ACETYLGLUCOSAMINYLTRANSFERASE-LIKE PROTEIN 1"/>
    <property type="match status" value="1"/>
</dbReference>
<evidence type="ECO:0000259" key="1">
    <source>
        <dbReference type="Pfam" id="PF00535"/>
    </source>
</evidence>
<dbReference type="PANTHER" id="PTHR22916">
    <property type="entry name" value="GLYCOSYLTRANSFERASE"/>
    <property type="match status" value="1"/>
</dbReference>
<dbReference type="RefSeq" id="WP_225905829.1">
    <property type="nucleotide sequence ID" value="NZ_AP024597.1"/>
</dbReference>
<dbReference type="Pfam" id="PF00535">
    <property type="entry name" value="Glycos_transf_2"/>
    <property type="match status" value="1"/>
</dbReference>